<keyword evidence="6" id="KW-0472">Membrane</keyword>
<proteinExistence type="inferred from homology"/>
<evidence type="ECO:0000313" key="8">
    <source>
        <dbReference type="EMBL" id="GAA2798808.1"/>
    </source>
</evidence>
<dbReference type="PROSITE" id="PS51935">
    <property type="entry name" value="NLPC_P60"/>
    <property type="match status" value="1"/>
</dbReference>
<dbReference type="Gene3D" id="3.90.1720.10">
    <property type="entry name" value="endopeptidase domain like (from Nostoc punctiforme)"/>
    <property type="match status" value="1"/>
</dbReference>
<dbReference type="InterPro" id="IPR038765">
    <property type="entry name" value="Papain-like_cys_pep_sf"/>
</dbReference>
<dbReference type="SUPFAM" id="SSF54001">
    <property type="entry name" value="Cysteine proteinases"/>
    <property type="match status" value="1"/>
</dbReference>
<feature type="transmembrane region" description="Helical" evidence="6">
    <location>
        <begin position="12"/>
        <end position="35"/>
    </location>
</feature>
<evidence type="ECO:0000256" key="5">
    <source>
        <dbReference type="SAM" id="MobiDB-lite"/>
    </source>
</evidence>
<keyword evidence="4" id="KW-0788">Thiol protease</keyword>
<evidence type="ECO:0000313" key="9">
    <source>
        <dbReference type="Proteomes" id="UP001500979"/>
    </source>
</evidence>
<keyword evidence="6" id="KW-1133">Transmembrane helix</keyword>
<evidence type="ECO:0000256" key="6">
    <source>
        <dbReference type="SAM" id="Phobius"/>
    </source>
</evidence>
<dbReference type="PANTHER" id="PTHR47359:SF3">
    <property type="entry name" value="NLP_P60 DOMAIN-CONTAINING PROTEIN-RELATED"/>
    <property type="match status" value="1"/>
</dbReference>
<dbReference type="InterPro" id="IPR051794">
    <property type="entry name" value="PG_Endopeptidase_C40"/>
</dbReference>
<keyword evidence="9" id="KW-1185">Reference proteome</keyword>
<keyword evidence="6" id="KW-0812">Transmembrane</keyword>
<organism evidence="8 9">
    <name type="scientific">Saccharopolyspora taberi</name>
    <dbReference type="NCBI Taxonomy" id="60895"/>
    <lineage>
        <taxon>Bacteria</taxon>
        <taxon>Bacillati</taxon>
        <taxon>Actinomycetota</taxon>
        <taxon>Actinomycetes</taxon>
        <taxon>Pseudonocardiales</taxon>
        <taxon>Pseudonocardiaceae</taxon>
        <taxon>Saccharopolyspora</taxon>
    </lineage>
</organism>
<feature type="domain" description="NlpC/P60" evidence="7">
    <location>
        <begin position="237"/>
        <end position="361"/>
    </location>
</feature>
<dbReference type="InterPro" id="IPR000064">
    <property type="entry name" value="NLP_P60_dom"/>
</dbReference>
<comment type="caution">
    <text evidence="8">The sequence shown here is derived from an EMBL/GenBank/DDBJ whole genome shotgun (WGS) entry which is preliminary data.</text>
</comment>
<name>A0ABN3VF67_9PSEU</name>
<protein>
    <submittedName>
        <fullName evidence="8">C40 family peptidase</fullName>
    </submittedName>
</protein>
<dbReference type="PANTHER" id="PTHR47359">
    <property type="entry name" value="PEPTIDOGLYCAN DL-ENDOPEPTIDASE CWLO"/>
    <property type="match status" value="1"/>
</dbReference>
<keyword evidence="2" id="KW-0645">Protease</keyword>
<keyword evidence="3" id="KW-0378">Hydrolase</keyword>
<evidence type="ECO:0000256" key="1">
    <source>
        <dbReference type="ARBA" id="ARBA00007074"/>
    </source>
</evidence>
<evidence type="ECO:0000256" key="4">
    <source>
        <dbReference type="ARBA" id="ARBA00022807"/>
    </source>
</evidence>
<feature type="region of interest" description="Disordered" evidence="5">
    <location>
        <begin position="185"/>
        <end position="236"/>
    </location>
</feature>
<reference evidence="8 9" key="1">
    <citation type="journal article" date="2019" name="Int. J. Syst. Evol. Microbiol.">
        <title>The Global Catalogue of Microorganisms (GCM) 10K type strain sequencing project: providing services to taxonomists for standard genome sequencing and annotation.</title>
        <authorList>
            <consortium name="The Broad Institute Genomics Platform"/>
            <consortium name="The Broad Institute Genome Sequencing Center for Infectious Disease"/>
            <person name="Wu L."/>
            <person name="Ma J."/>
        </authorList>
    </citation>
    <scope>NUCLEOTIDE SEQUENCE [LARGE SCALE GENOMIC DNA]</scope>
    <source>
        <strain evidence="8 9">JCM 9383</strain>
    </source>
</reference>
<accession>A0ABN3VF67</accession>
<comment type="similarity">
    <text evidence="1">Belongs to the peptidase C40 family.</text>
</comment>
<gene>
    <name evidence="8" type="ORF">GCM10010470_37480</name>
</gene>
<sequence>MSDSNKGTVYSMVAVALTAFIIMPAAMVGVAVIAVSGSLGTAFGGCHGDGGPGGGGQQVGDRQWNGEQMTNAWTITSVVQQRHLPKRAAVIAISTAIVESGLINVHHGDRDSLGLFQQRPSMGWGSSEQVTNPVHATGTFLDHLVELDGWHTMPPGVAQQEVQASAFPERYAPQEQPASELMARFWTGPDNPVPPPTGGGPAQQASFNTALGCPDQGGSNIPLDPATLPPGYQLPADPRQRAAVEYALSKLGAPYVWGAKGPDKFDCSGLMQAAWAHAGVPISAGTSGQKNDGRAVGGLGEIQPGDLVFISGSLGSPSNPQHVGMYAGDGVIVNAYDEKTGVILERLDAWAPQVVAIRRVAEPAAAPPPPPAQQGSPQA</sequence>
<evidence type="ECO:0000256" key="3">
    <source>
        <dbReference type="ARBA" id="ARBA00022801"/>
    </source>
</evidence>
<evidence type="ECO:0000256" key="2">
    <source>
        <dbReference type="ARBA" id="ARBA00022670"/>
    </source>
</evidence>
<dbReference type="Pfam" id="PF00877">
    <property type="entry name" value="NLPC_P60"/>
    <property type="match status" value="1"/>
</dbReference>
<dbReference type="Proteomes" id="UP001500979">
    <property type="component" value="Unassembled WGS sequence"/>
</dbReference>
<dbReference type="EMBL" id="BAAAUX010000015">
    <property type="protein sequence ID" value="GAA2798808.1"/>
    <property type="molecule type" value="Genomic_DNA"/>
</dbReference>
<dbReference type="RefSeq" id="WP_344681451.1">
    <property type="nucleotide sequence ID" value="NZ_BAAAUX010000015.1"/>
</dbReference>
<evidence type="ECO:0000259" key="7">
    <source>
        <dbReference type="PROSITE" id="PS51935"/>
    </source>
</evidence>